<dbReference type="Proteomes" id="UP000694892">
    <property type="component" value="Chromosome 1L"/>
</dbReference>
<sequence>MLVRGHAVSQVRWAILEQINSVRGGNLNQQLLKKEAVWIKRMDSLSPQGLNESFILKCFLYILQFL</sequence>
<gene>
    <name evidence="1" type="ORF">XELAEV_18005965mg</name>
</gene>
<organism evidence="1 2">
    <name type="scientific">Xenopus laevis</name>
    <name type="common">African clawed frog</name>
    <dbReference type="NCBI Taxonomy" id="8355"/>
    <lineage>
        <taxon>Eukaryota</taxon>
        <taxon>Metazoa</taxon>
        <taxon>Chordata</taxon>
        <taxon>Craniata</taxon>
        <taxon>Vertebrata</taxon>
        <taxon>Euteleostomi</taxon>
        <taxon>Amphibia</taxon>
        <taxon>Batrachia</taxon>
        <taxon>Anura</taxon>
        <taxon>Pipoidea</taxon>
        <taxon>Pipidae</taxon>
        <taxon>Xenopodinae</taxon>
        <taxon>Xenopus</taxon>
        <taxon>Xenopus</taxon>
    </lineage>
</organism>
<evidence type="ECO:0000313" key="2">
    <source>
        <dbReference type="Proteomes" id="UP000694892"/>
    </source>
</evidence>
<dbReference type="AlphaFoldDB" id="A0A974I3N3"/>
<protein>
    <submittedName>
        <fullName evidence="1">Uncharacterized protein</fullName>
    </submittedName>
</protein>
<accession>A0A974I3N3</accession>
<name>A0A974I3N3_XENLA</name>
<reference evidence="2" key="1">
    <citation type="journal article" date="2016" name="Nature">
        <title>Genome evolution in the allotetraploid frog Xenopus laevis.</title>
        <authorList>
            <person name="Session A.M."/>
            <person name="Uno Y."/>
            <person name="Kwon T."/>
            <person name="Chapman J.A."/>
            <person name="Toyoda A."/>
            <person name="Takahashi S."/>
            <person name="Fukui A."/>
            <person name="Hikosaka A."/>
            <person name="Suzuki A."/>
            <person name="Kondo M."/>
            <person name="van Heeringen S.J."/>
            <person name="Quigley I."/>
            <person name="Heinz S."/>
            <person name="Ogino H."/>
            <person name="Ochi H."/>
            <person name="Hellsten U."/>
            <person name="Lyons J.B."/>
            <person name="Simakov O."/>
            <person name="Putnam N."/>
            <person name="Stites J."/>
            <person name="Kuroki Y."/>
            <person name="Tanaka T."/>
            <person name="Michiue T."/>
            <person name="Watanabe M."/>
            <person name="Bogdanovic O."/>
            <person name="Lister R."/>
            <person name="Georgiou G."/>
            <person name="Paranjpe S.S."/>
            <person name="van Kruijsbergen I."/>
            <person name="Shu S."/>
            <person name="Carlson J."/>
            <person name="Kinoshita T."/>
            <person name="Ohta Y."/>
            <person name="Mawaribuchi S."/>
            <person name="Jenkins J."/>
            <person name="Grimwood J."/>
            <person name="Schmutz J."/>
            <person name="Mitros T."/>
            <person name="Mozaffari S.V."/>
            <person name="Suzuki Y."/>
            <person name="Haramoto Y."/>
            <person name="Yamamoto T.S."/>
            <person name="Takagi C."/>
            <person name="Heald R."/>
            <person name="Miller K."/>
            <person name="Haudenschild C."/>
            <person name="Kitzman J."/>
            <person name="Nakayama T."/>
            <person name="Izutsu Y."/>
            <person name="Robert J."/>
            <person name="Fortriede J."/>
            <person name="Burns K."/>
            <person name="Lotay V."/>
            <person name="Karimi K."/>
            <person name="Yasuoka Y."/>
            <person name="Dichmann D.S."/>
            <person name="Flajnik M.F."/>
            <person name="Houston D.W."/>
            <person name="Shendure J."/>
            <person name="DuPasquier L."/>
            <person name="Vize P.D."/>
            <person name="Zorn A.M."/>
            <person name="Ito M."/>
            <person name="Marcotte E.M."/>
            <person name="Wallingford J.B."/>
            <person name="Ito Y."/>
            <person name="Asashima M."/>
            <person name="Ueno N."/>
            <person name="Matsuda Y."/>
            <person name="Veenstra G.J."/>
            <person name="Fujiyama A."/>
            <person name="Harland R.M."/>
            <person name="Taira M."/>
            <person name="Rokhsar D.S."/>
        </authorList>
    </citation>
    <scope>NUCLEOTIDE SEQUENCE [LARGE SCALE GENOMIC DNA]</scope>
    <source>
        <strain evidence="2">J</strain>
    </source>
</reference>
<dbReference type="EMBL" id="CM004466">
    <property type="protein sequence ID" value="OCU00191.1"/>
    <property type="molecule type" value="Genomic_DNA"/>
</dbReference>
<proteinExistence type="predicted"/>
<evidence type="ECO:0000313" key="1">
    <source>
        <dbReference type="EMBL" id="OCU00191.1"/>
    </source>
</evidence>